<accession>A0A1S2LCH7</accession>
<dbReference type="InterPro" id="IPR037923">
    <property type="entry name" value="HTH-like"/>
</dbReference>
<dbReference type="Proteomes" id="UP000180098">
    <property type="component" value="Unassembled WGS sequence"/>
</dbReference>
<dbReference type="InterPro" id="IPR009057">
    <property type="entry name" value="Homeodomain-like_sf"/>
</dbReference>
<comment type="caution">
    <text evidence="5">The sequence shown here is derived from an EMBL/GenBank/DDBJ whole genome shotgun (WGS) entry which is preliminary data.</text>
</comment>
<keyword evidence="1" id="KW-0805">Transcription regulation</keyword>
<keyword evidence="2" id="KW-0238">DNA-binding</keyword>
<gene>
    <name evidence="5" type="ORF">BKP35_13930</name>
</gene>
<dbReference type="GO" id="GO:0003700">
    <property type="term" value="F:DNA-binding transcription factor activity"/>
    <property type="evidence" value="ECO:0007669"/>
    <property type="project" value="InterPro"/>
</dbReference>
<dbReference type="GO" id="GO:0043565">
    <property type="term" value="F:sequence-specific DNA binding"/>
    <property type="evidence" value="ECO:0007669"/>
    <property type="project" value="InterPro"/>
</dbReference>
<dbReference type="AlphaFoldDB" id="A0A1S2LCH7"/>
<dbReference type="PANTHER" id="PTHR43280">
    <property type="entry name" value="ARAC-FAMILY TRANSCRIPTIONAL REGULATOR"/>
    <property type="match status" value="1"/>
</dbReference>
<dbReference type="InterPro" id="IPR018060">
    <property type="entry name" value="HTH_AraC"/>
</dbReference>
<name>A0A1S2LCH7_9BACI</name>
<dbReference type="PROSITE" id="PS00041">
    <property type="entry name" value="HTH_ARAC_FAMILY_1"/>
    <property type="match status" value="1"/>
</dbReference>
<dbReference type="SUPFAM" id="SSF51215">
    <property type="entry name" value="Regulatory protein AraC"/>
    <property type="match status" value="1"/>
</dbReference>
<evidence type="ECO:0000256" key="1">
    <source>
        <dbReference type="ARBA" id="ARBA00023015"/>
    </source>
</evidence>
<dbReference type="PROSITE" id="PS01124">
    <property type="entry name" value="HTH_ARAC_FAMILY_2"/>
    <property type="match status" value="1"/>
</dbReference>
<sequence length="304" mass="35365">MIIGRFRLKGVGLVNTLIFEVPPFPTYIAGSKDCFNEGKKHMRRCTFSVFDLLIVNKGVLYICEDGVKYDVKAGEYLILMPGLEHFGYKACTVDTHYSWIHFCLEKPYVLKNCTDINWGMVLKQEHTYIESAKHMFHIPRYGKIGSQEFINHELDRLFSFNDTNSPEKRLKEQIVFQELILQLQKDSIQIPTSAEQVTKQVITFIQKNYQKEAIKMEDISKQLLFHSDYITRCMQKTLGITPLQYLTSYRLSIAKKQLTTTNEKLDSISRQVGIADSAYFSRLFKKVEGITPNEYRRLAKREGK</sequence>
<evidence type="ECO:0000259" key="4">
    <source>
        <dbReference type="PROSITE" id="PS01124"/>
    </source>
</evidence>
<organism evidence="5 6">
    <name type="scientific">Anaerobacillus arseniciselenatis</name>
    <dbReference type="NCBI Taxonomy" id="85682"/>
    <lineage>
        <taxon>Bacteria</taxon>
        <taxon>Bacillati</taxon>
        <taxon>Bacillota</taxon>
        <taxon>Bacilli</taxon>
        <taxon>Bacillales</taxon>
        <taxon>Bacillaceae</taxon>
        <taxon>Anaerobacillus</taxon>
    </lineage>
</organism>
<evidence type="ECO:0000256" key="2">
    <source>
        <dbReference type="ARBA" id="ARBA00023125"/>
    </source>
</evidence>
<dbReference type="PANTHER" id="PTHR43280:SF30">
    <property type="entry name" value="MMSAB OPERON REGULATORY PROTEIN"/>
    <property type="match status" value="1"/>
</dbReference>
<dbReference type="InterPro" id="IPR020449">
    <property type="entry name" value="Tscrpt_reg_AraC-type_HTH"/>
</dbReference>
<keyword evidence="6" id="KW-1185">Reference proteome</keyword>
<dbReference type="SMART" id="SM00342">
    <property type="entry name" value="HTH_ARAC"/>
    <property type="match status" value="1"/>
</dbReference>
<reference evidence="5 6" key="1">
    <citation type="submission" date="2016-10" db="EMBL/GenBank/DDBJ databases">
        <title>Draft genome sequences of four alkaliphilic bacteria belonging to the Anaerobacillus genus.</title>
        <authorList>
            <person name="Bassil N.M."/>
            <person name="Lloyd J.R."/>
        </authorList>
    </citation>
    <scope>NUCLEOTIDE SEQUENCE [LARGE SCALE GENOMIC DNA]</scope>
    <source>
        <strain evidence="5 6">DSM 15340</strain>
    </source>
</reference>
<dbReference type="EMBL" id="MLQQ01000040">
    <property type="protein sequence ID" value="OIJ10202.1"/>
    <property type="molecule type" value="Genomic_DNA"/>
</dbReference>
<dbReference type="SUPFAM" id="SSF46689">
    <property type="entry name" value="Homeodomain-like"/>
    <property type="match status" value="1"/>
</dbReference>
<dbReference type="Pfam" id="PF12833">
    <property type="entry name" value="HTH_18"/>
    <property type="match status" value="1"/>
</dbReference>
<evidence type="ECO:0000256" key="3">
    <source>
        <dbReference type="ARBA" id="ARBA00023163"/>
    </source>
</evidence>
<evidence type="ECO:0000313" key="6">
    <source>
        <dbReference type="Proteomes" id="UP000180098"/>
    </source>
</evidence>
<protein>
    <recommendedName>
        <fullName evidence="4">HTH araC/xylS-type domain-containing protein</fullName>
    </recommendedName>
</protein>
<evidence type="ECO:0000313" key="5">
    <source>
        <dbReference type="EMBL" id="OIJ10202.1"/>
    </source>
</evidence>
<proteinExistence type="predicted"/>
<dbReference type="InterPro" id="IPR018062">
    <property type="entry name" value="HTH_AraC-typ_CS"/>
</dbReference>
<dbReference type="Gene3D" id="1.10.10.60">
    <property type="entry name" value="Homeodomain-like"/>
    <property type="match status" value="2"/>
</dbReference>
<dbReference type="PRINTS" id="PR00032">
    <property type="entry name" value="HTHARAC"/>
</dbReference>
<keyword evidence="3" id="KW-0804">Transcription</keyword>
<feature type="domain" description="HTH araC/xylS-type" evidence="4">
    <location>
        <begin position="199"/>
        <end position="298"/>
    </location>
</feature>